<keyword evidence="3" id="KW-1185">Reference proteome</keyword>
<name>A0A085W9F3_9BACT</name>
<evidence type="ECO:0000256" key="1">
    <source>
        <dbReference type="SAM" id="SignalP"/>
    </source>
</evidence>
<dbReference type="OrthoDB" id="5496365at2"/>
<feature type="chain" id="PRO_5001799352" evidence="1">
    <location>
        <begin position="22"/>
        <end position="422"/>
    </location>
</feature>
<sequence length="422" mass="44773">MTFLRSQGPALAGLLLSSALASSCEAPPVVATQDRQQQTRYGRIEGSVVVQGPARGNAVVFLYDATRPPPPQGTGRPVAFSITALEDLYGTDVNTFTSGPFTAPFTFPLVRPGNYLLRGFIDTDTCRTPSCQQGSCAPEVTPCHGPDFIPWYNVTAEPNMFDVGGAAVDAANRVPRVFTVGETEDGTPVPVTGVTVSFSSDTATVRADRPVFNVVGSATIDPSGIQTFKLRSRPISDGVVTLRAPVFIVRFVDENQDGVPDDANKDGVPDLWPRIVVRKLSDSGTGLADENDLDGNGVLDTEGVDYPHLDGTQDGKPDAVILGTTLLADSLQSALYDADGHPKMDAVVPVTELNVALRPMAIDVRDPAAPAILKTMPAGRYGITVLQYTGQVWKLPNELSPQLAPALGLPPVEGQGFSFQVR</sequence>
<reference evidence="2 3" key="1">
    <citation type="submission" date="2014-04" db="EMBL/GenBank/DDBJ databases">
        <title>Genome assembly of Hyalangium minutum DSM 14724.</title>
        <authorList>
            <person name="Sharma G."/>
            <person name="Subramanian S."/>
        </authorList>
    </citation>
    <scope>NUCLEOTIDE SEQUENCE [LARGE SCALE GENOMIC DNA]</scope>
    <source>
        <strain evidence="2 3">DSM 14724</strain>
    </source>
</reference>
<proteinExistence type="predicted"/>
<dbReference type="STRING" id="394096.DB31_2110"/>
<evidence type="ECO:0000313" key="2">
    <source>
        <dbReference type="EMBL" id="KFE64316.1"/>
    </source>
</evidence>
<keyword evidence="1" id="KW-0732">Signal</keyword>
<dbReference type="PROSITE" id="PS51257">
    <property type="entry name" value="PROKAR_LIPOPROTEIN"/>
    <property type="match status" value="1"/>
</dbReference>
<feature type="signal peptide" evidence="1">
    <location>
        <begin position="1"/>
        <end position="21"/>
    </location>
</feature>
<evidence type="ECO:0000313" key="3">
    <source>
        <dbReference type="Proteomes" id="UP000028725"/>
    </source>
</evidence>
<dbReference type="RefSeq" id="WP_044194378.1">
    <property type="nucleotide sequence ID" value="NZ_JMCB01000014.1"/>
</dbReference>
<dbReference type="AlphaFoldDB" id="A0A085W9F3"/>
<keyword evidence="2" id="KW-0449">Lipoprotein</keyword>
<comment type="caution">
    <text evidence="2">The sequence shown here is derived from an EMBL/GenBank/DDBJ whole genome shotgun (WGS) entry which is preliminary data.</text>
</comment>
<protein>
    <submittedName>
        <fullName evidence="2">Putative lipoprotein</fullName>
    </submittedName>
</protein>
<accession>A0A085W9F3</accession>
<dbReference type="EMBL" id="JMCB01000014">
    <property type="protein sequence ID" value="KFE64316.1"/>
    <property type="molecule type" value="Genomic_DNA"/>
</dbReference>
<dbReference type="Proteomes" id="UP000028725">
    <property type="component" value="Unassembled WGS sequence"/>
</dbReference>
<organism evidence="2 3">
    <name type="scientific">Hyalangium minutum</name>
    <dbReference type="NCBI Taxonomy" id="394096"/>
    <lineage>
        <taxon>Bacteria</taxon>
        <taxon>Pseudomonadati</taxon>
        <taxon>Myxococcota</taxon>
        <taxon>Myxococcia</taxon>
        <taxon>Myxococcales</taxon>
        <taxon>Cystobacterineae</taxon>
        <taxon>Archangiaceae</taxon>
        <taxon>Hyalangium</taxon>
    </lineage>
</organism>
<dbReference type="PATRIC" id="fig|394096.3.peg.6445"/>
<gene>
    <name evidence="2" type="ORF">DB31_2110</name>
</gene>